<dbReference type="GO" id="GO:0005886">
    <property type="term" value="C:plasma membrane"/>
    <property type="evidence" value="ECO:0007669"/>
    <property type="project" value="TreeGrafter"/>
</dbReference>
<dbReference type="SUPFAM" id="SSF81665">
    <property type="entry name" value="Calcium ATPase, transmembrane domain M"/>
    <property type="match status" value="1"/>
</dbReference>
<comment type="subcellular location">
    <subcellularLocation>
        <location evidence="1">Membrane</location>
    </subcellularLocation>
</comment>
<dbReference type="InterPro" id="IPR023299">
    <property type="entry name" value="ATPase_P-typ_cyto_dom_N"/>
</dbReference>
<evidence type="ECO:0000256" key="4">
    <source>
        <dbReference type="ARBA" id="ARBA00023136"/>
    </source>
</evidence>
<dbReference type="PANTHER" id="PTHR24092:SF218">
    <property type="entry name" value="PHOSPHOLIPID-TRANSPORTING ATPASE"/>
    <property type="match status" value="1"/>
</dbReference>
<dbReference type="SUPFAM" id="SSF81653">
    <property type="entry name" value="Calcium ATPase, transduction domain A"/>
    <property type="match status" value="1"/>
</dbReference>
<evidence type="ECO:0000259" key="6">
    <source>
        <dbReference type="Pfam" id="PF16209"/>
    </source>
</evidence>
<dbReference type="FunFam" id="2.70.150.10:FF:000054">
    <property type="entry name" value="Phospholipid-transporting ATPase"/>
    <property type="match status" value="1"/>
</dbReference>
<dbReference type="SFLD" id="SFLDF00027">
    <property type="entry name" value="p-type_atpase"/>
    <property type="match status" value="1"/>
</dbReference>
<evidence type="ECO:0000256" key="2">
    <source>
        <dbReference type="ARBA" id="ARBA00022692"/>
    </source>
</evidence>
<dbReference type="GO" id="GO:0045332">
    <property type="term" value="P:phospholipid translocation"/>
    <property type="evidence" value="ECO:0007669"/>
    <property type="project" value="TreeGrafter"/>
</dbReference>
<evidence type="ECO:0000256" key="3">
    <source>
        <dbReference type="ARBA" id="ARBA00022989"/>
    </source>
</evidence>
<proteinExistence type="predicted"/>
<dbReference type="GO" id="GO:0000166">
    <property type="term" value="F:nucleotide binding"/>
    <property type="evidence" value="ECO:0007669"/>
    <property type="project" value="InterPro"/>
</dbReference>
<dbReference type="InterPro" id="IPR044492">
    <property type="entry name" value="P_typ_ATPase_HD_dom"/>
</dbReference>
<keyword evidence="7" id="KW-1185">Reference proteome</keyword>
<name>A0A915PNG5_9BILA</name>
<dbReference type="GO" id="GO:0140326">
    <property type="term" value="F:ATPase-coupled intramembrane lipid transporter activity"/>
    <property type="evidence" value="ECO:0007669"/>
    <property type="project" value="TreeGrafter"/>
</dbReference>
<keyword evidence="4 5" id="KW-0472">Membrane</keyword>
<dbReference type="InterPro" id="IPR023298">
    <property type="entry name" value="ATPase_P-typ_TM_dom_sf"/>
</dbReference>
<evidence type="ECO:0000313" key="7">
    <source>
        <dbReference type="Proteomes" id="UP000887581"/>
    </source>
</evidence>
<dbReference type="Pfam" id="PF16209">
    <property type="entry name" value="PhoLip_ATPase_N"/>
    <property type="match status" value="1"/>
</dbReference>
<feature type="transmembrane region" description="Helical" evidence="5">
    <location>
        <begin position="331"/>
        <end position="354"/>
    </location>
</feature>
<protein>
    <submittedName>
        <fullName evidence="8">P-type ATPase N-terminal domain-containing protein</fullName>
    </submittedName>
</protein>
<feature type="domain" description="P-type ATPase N-terminal" evidence="6">
    <location>
        <begin position="77"/>
        <end position="129"/>
    </location>
</feature>
<evidence type="ECO:0000256" key="5">
    <source>
        <dbReference type="SAM" id="Phobius"/>
    </source>
</evidence>
<sequence>MINYQTARRKLNRRRSSVFIPEQPSILQKMTHIISNAAQTFSTRYGLHHATNTAERIVIPNYQVDYTIQRCKLYNYQTYCGNKIKTTKYGLITFIPKNLWEQFHRIANLYFILIAAMNWIPVLEAVDPYLPMLPVLIVFGLTALKDAYSDFCRGKLDRQVNRSFCHVWDREENRFRKMHWEDVIVGDFLHISLNEIIPADILLIRSSDPDGNCFLETSNLDGETSLKPRYVPPSLLEHSGEEILHHPVDFCTKISCEKPNNRIYQMKGYIIRNNKITETISSENMLLRGCQLRNTAFIEGIVLYAGSETKVMMSSSDPSYKRSSLEVATNCFILHCILILISMCLLTGIASIFWLSSYLSNIRKTLIPLSLYISVEFIKLFQIYFISQDITMYDAYRDRVTECRSLNIPEELGCIQYIMSDKTGTLTENLMMFRGCAIGGVNYTCEPRPGDSGNLRVDNVMVNSELKDRVEVMNWHTDRILMDFFITMALCNTIVVNTKSHVERGLIKNDILDVDHDMKIEQNRVAGYSKILRDTEMWNLTKKVYFDKWSFLTRWSKFARKSSTEMNRWKRNEDYKELVYEGESADELALAYAARAYGIKLLKRSKQRVVLILPQNNNQAFDILRLLPFDSTRKKMSIIVRMNDEITLYCKGADSEILNSLSDCKSKQSITVQLTKEILKAYSMQGLRTLCLAKRHLTLTEYEQWMMKHTEIENNVGSLTYEKELHQSFASIESNLEFLGVTAVEDKLQDGVEDTIVNLRKAGIQIWLLTGDKMETAVNIARSCGLFPPTSTVYMLNTEDDVHEAHKQILTHNNLNYCIVLSSDVLFLFVKQDSKFLHILQRSISVLCHRMTPSNKAKIVRIAKEVLHGGVLAIGDGANDVPMIQCADVGIGVYGQEGLQVNCSMDSNVGAKKNLVQKERARKVIK</sequence>
<dbReference type="Proteomes" id="UP000887581">
    <property type="component" value="Unplaced"/>
</dbReference>
<dbReference type="SUPFAM" id="SSF56784">
    <property type="entry name" value="HAD-like"/>
    <property type="match status" value="1"/>
</dbReference>
<reference evidence="8" key="1">
    <citation type="submission" date="2022-11" db="UniProtKB">
        <authorList>
            <consortium name="WormBaseParasite"/>
        </authorList>
    </citation>
    <scope>IDENTIFICATION</scope>
</reference>
<dbReference type="AlphaFoldDB" id="A0A915PNG5"/>
<organism evidence="7 8">
    <name type="scientific">Setaria digitata</name>
    <dbReference type="NCBI Taxonomy" id="48799"/>
    <lineage>
        <taxon>Eukaryota</taxon>
        <taxon>Metazoa</taxon>
        <taxon>Ecdysozoa</taxon>
        <taxon>Nematoda</taxon>
        <taxon>Chromadorea</taxon>
        <taxon>Rhabditida</taxon>
        <taxon>Spirurina</taxon>
        <taxon>Spiruromorpha</taxon>
        <taxon>Filarioidea</taxon>
        <taxon>Setariidae</taxon>
        <taxon>Setaria</taxon>
    </lineage>
</organism>
<dbReference type="PANTHER" id="PTHR24092">
    <property type="entry name" value="PROBABLE PHOSPHOLIPID-TRANSPORTING ATPASE"/>
    <property type="match status" value="1"/>
</dbReference>
<dbReference type="InterPro" id="IPR008250">
    <property type="entry name" value="ATPase_P-typ_transduc_dom_A_sf"/>
</dbReference>
<dbReference type="InterPro" id="IPR023214">
    <property type="entry name" value="HAD_sf"/>
</dbReference>
<keyword evidence="2 5" id="KW-0812">Transmembrane</keyword>
<dbReference type="InterPro" id="IPR018303">
    <property type="entry name" value="ATPase_P-typ_P_site"/>
</dbReference>
<dbReference type="InterPro" id="IPR036412">
    <property type="entry name" value="HAD-like_sf"/>
</dbReference>
<evidence type="ECO:0000313" key="8">
    <source>
        <dbReference type="WBParaSite" id="sdigi.contig159.g5432.t1"/>
    </source>
</evidence>
<keyword evidence="3 5" id="KW-1133">Transmembrane helix</keyword>
<dbReference type="PROSITE" id="PS00154">
    <property type="entry name" value="ATPASE_E1_E2"/>
    <property type="match status" value="1"/>
</dbReference>
<evidence type="ECO:0000256" key="1">
    <source>
        <dbReference type="ARBA" id="ARBA00004370"/>
    </source>
</evidence>
<accession>A0A915PNG5</accession>
<dbReference type="Gene3D" id="3.40.1110.10">
    <property type="entry name" value="Calcium-transporting ATPase, cytoplasmic domain N"/>
    <property type="match status" value="1"/>
</dbReference>
<dbReference type="Gene3D" id="3.40.50.1000">
    <property type="entry name" value="HAD superfamily/HAD-like"/>
    <property type="match status" value="1"/>
</dbReference>
<dbReference type="Pfam" id="PF13246">
    <property type="entry name" value="Cation_ATPase"/>
    <property type="match status" value="1"/>
</dbReference>
<dbReference type="Gene3D" id="2.70.150.10">
    <property type="entry name" value="Calcium-transporting ATPase, cytoplasmic transduction domain A"/>
    <property type="match status" value="1"/>
</dbReference>
<feature type="transmembrane region" description="Helical" evidence="5">
    <location>
        <begin position="106"/>
        <end position="123"/>
    </location>
</feature>
<dbReference type="WBParaSite" id="sdigi.contig159.g5432.t1">
    <property type="protein sequence ID" value="sdigi.contig159.g5432.t1"/>
    <property type="gene ID" value="sdigi.contig159.g5432"/>
</dbReference>
<dbReference type="PRINTS" id="PR00119">
    <property type="entry name" value="CATATPASE"/>
</dbReference>
<dbReference type="SUPFAM" id="SSF81660">
    <property type="entry name" value="Metal cation-transporting ATPase, ATP-binding domain N"/>
    <property type="match status" value="1"/>
</dbReference>
<dbReference type="SFLD" id="SFLDS00003">
    <property type="entry name" value="Haloacid_Dehalogenase"/>
    <property type="match status" value="1"/>
</dbReference>
<dbReference type="SFLD" id="SFLDG00002">
    <property type="entry name" value="C1.7:_P-type_atpase_like"/>
    <property type="match status" value="1"/>
</dbReference>
<feature type="transmembrane region" description="Helical" evidence="5">
    <location>
        <begin position="129"/>
        <end position="148"/>
    </location>
</feature>
<dbReference type="InterPro" id="IPR032631">
    <property type="entry name" value="P-type_ATPase_N"/>
</dbReference>